<dbReference type="Pfam" id="PF01025">
    <property type="entry name" value="GrpE"/>
    <property type="match status" value="1"/>
</dbReference>
<keyword evidence="3 4" id="KW-0143">Chaperone</keyword>
<keyword evidence="7" id="KW-0175">Coiled coil</keyword>
<dbReference type="GO" id="GO:0005737">
    <property type="term" value="C:cytoplasm"/>
    <property type="evidence" value="ECO:0007669"/>
    <property type="project" value="UniProtKB-SubCell"/>
</dbReference>
<reference evidence="10" key="1">
    <citation type="journal article" date="2017" name="Int J Environ Stud">
        <title>Does the Miocene-Pliocene relict legume Oxytropis triphylla form nitrogen-fixing nodules with a combination of bacterial strains?</title>
        <authorList>
            <person name="Safronova V."/>
            <person name="Belimov A."/>
            <person name="Sazanova A."/>
            <person name="Kuznetsova I."/>
            <person name="Popova J."/>
            <person name="Andronov E."/>
            <person name="Verkhozina A."/>
            <person name="Tikhonovich I."/>
        </authorList>
    </citation>
    <scope>NUCLEOTIDE SEQUENCE [LARGE SCALE GENOMIC DNA]</scope>
    <source>
        <strain evidence="10">Tri-38</strain>
    </source>
</reference>
<feature type="region of interest" description="Disordered" evidence="8">
    <location>
        <begin position="1"/>
        <end position="26"/>
    </location>
</feature>
<comment type="subcellular location">
    <subcellularLocation>
        <location evidence="4">Cytoplasm</location>
    </subcellularLocation>
</comment>
<evidence type="ECO:0000256" key="6">
    <source>
        <dbReference type="RuleBase" id="RU004478"/>
    </source>
</evidence>
<keyword evidence="4" id="KW-0963">Cytoplasm</keyword>
<dbReference type="CDD" id="cd00446">
    <property type="entry name" value="GrpE"/>
    <property type="match status" value="1"/>
</dbReference>
<protein>
    <recommendedName>
        <fullName evidence="4 5">Protein GrpE</fullName>
    </recommendedName>
    <alternativeName>
        <fullName evidence="4">HSP-70 cofactor</fullName>
    </alternativeName>
</protein>
<evidence type="ECO:0000256" key="2">
    <source>
        <dbReference type="ARBA" id="ARBA00023016"/>
    </source>
</evidence>
<evidence type="ECO:0000256" key="4">
    <source>
        <dbReference type="HAMAP-Rule" id="MF_01151"/>
    </source>
</evidence>
<dbReference type="GO" id="GO:0042803">
    <property type="term" value="F:protein homodimerization activity"/>
    <property type="evidence" value="ECO:0007669"/>
    <property type="project" value="InterPro"/>
</dbReference>
<dbReference type="AlphaFoldDB" id="A0A2N9VTE3"/>
<dbReference type="Proteomes" id="UP000232163">
    <property type="component" value="Unassembled WGS sequence"/>
</dbReference>
<dbReference type="SUPFAM" id="SSF51064">
    <property type="entry name" value="Head domain of nucleotide exchange factor GrpE"/>
    <property type="match status" value="1"/>
</dbReference>
<comment type="subunit">
    <text evidence="4">Homodimer.</text>
</comment>
<dbReference type="GO" id="GO:0006457">
    <property type="term" value="P:protein folding"/>
    <property type="evidence" value="ECO:0007669"/>
    <property type="project" value="InterPro"/>
</dbReference>
<dbReference type="RefSeq" id="WP_100000692.1">
    <property type="nucleotide sequence ID" value="NZ_CP017940.1"/>
</dbReference>
<dbReference type="GO" id="GO:0000774">
    <property type="term" value="F:adenyl-nucleotide exchange factor activity"/>
    <property type="evidence" value="ECO:0007669"/>
    <property type="project" value="InterPro"/>
</dbReference>
<evidence type="ECO:0000256" key="5">
    <source>
        <dbReference type="RuleBase" id="RU000639"/>
    </source>
</evidence>
<keyword evidence="2 4" id="KW-0346">Stress response</keyword>
<dbReference type="KEGG" id="pht:BLM14_17980"/>
<feature type="coiled-coil region" evidence="7">
    <location>
        <begin position="61"/>
        <end position="88"/>
    </location>
</feature>
<evidence type="ECO:0000256" key="3">
    <source>
        <dbReference type="ARBA" id="ARBA00023186"/>
    </source>
</evidence>
<evidence type="ECO:0000313" key="9">
    <source>
        <dbReference type="EMBL" id="PIO42761.1"/>
    </source>
</evidence>
<dbReference type="EMBL" id="MZMT01000049">
    <property type="protein sequence ID" value="PIO42761.1"/>
    <property type="molecule type" value="Genomic_DNA"/>
</dbReference>
<dbReference type="NCBIfam" id="NF010739">
    <property type="entry name" value="PRK14141.1"/>
    <property type="match status" value="1"/>
</dbReference>
<dbReference type="SUPFAM" id="SSF58014">
    <property type="entry name" value="Coiled-coil domain of nucleotide exchange factor GrpE"/>
    <property type="match status" value="1"/>
</dbReference>
<evidence type="ECO:0000256" key="8">
    <source>
        <dbReference type="SAM" id="MobiDB-lite"/>
    </source>
</evidence>
<dbReference type="InterPro" id="IPR013805">
    <property type="entry name" value="GrpE_CC"/>
</dbReference>
<dbReference type="PANTHER" id="PTHR21237:SF23">
    <property type="entry name" value="GRPE PROTEIN HOMOLOG, MITOCHONDRIAL"/>
    <property type="match status" value="1"/>
</dbReference>
<dbReference type="FunFam" id="2.30.22.10:FF:000002">
    <property type="entry name" value="GrpE protein homolog"/>
    <property type="match status" value="1"/>
</dbReference>
<dbReference type="PROSITE" id="PS01071">
    <property type="entry name" value="GRPE"/>
    <property type="match status" value="1"/>
</dbReference>
<dbReference type="InterPro" id="IPR009012">
    <property type="entry name" value="GrpE_head"/>
</dbReference>
<dbReference type="OrthoDB" id="9789811at2"/>
<gene>
    <name evidence="4" type="primary">grpE</name>
    <name evidence="9" type="ORF">B5P45_20105</name>
</gene>
<dbReference type="Gene3D" id="3.90.20.20">
    <property type="match status" value="1"/>
</dbReference>
<comment type="caution">
    <text evidence="9">The sequence shown here is derived from an EMBL/GenBank/DDBJ whole genome shotgun (WGS) entry which is preliminary data.</text>
</comment>
<organism evidence="9 10">
    <name type="scientific">Phyllobacterium zundukense</name>
    <dbReference type="NCBI Taxonomy" id="1867719"/>
    <lineage>
        <taxon>Bacteria</taxon>
        <taxon>Pseudomonadati</taxon>
        <taxon>Pseudomonadota</taxon>
        <taxon>Alphaproteobacteria</taxon>
        <taxon>Hyphomicrobiales</taxon>
        <taxon>Phyllobacteriaceae</taxon>
        <taxon>Phyllobacterium</taxon>
    </lineage>
</organism>
<dbReference type="HAMAP" id="MF_01151">
    <property type="entry name" value="GrpE"/>
    <property type="match status" value="1"/>
</dbReference>
<comment type="similarity">
    <text evidence="1 4 6">Belongs to the GrpE family.</text>
</comment>
<dbReference type="Gene3D" id="2.30.22.10">
    <property type="entry name" value="Head domain of nucleotide exchange factor GrpE"/>
    <property type="match status" value="1"/>
</dbReference>
<feature type="region of interest" description="Disordered" evidence="8">
    <location>
        <begin position="212"/>
        <end position="237"/>
    </location>
</feature>
<proteinExistence type="inferred from homology"/>
<comment type="function">
    <text evidence="4 5">Participates actively in the response to hyperosmotic and heat shock by preventing the aggregation of stress-denatured proteins, in association with DnaK and GrpE. It is the nucleotide exchange factor for DnaK and may function as a thermosensor. Unfolded proteins bind initially to DnaJ; upon interaction with the DnaJ-bound protein, DnaK hydrolyzes its bound ATP, resulting in the formation of a stable complex. GrpE releases ADP from DnaK; ATP binding to DnaK triggers the release of the substrate protein, thus completing the reaction cycle. Several rounds of ATP-dependent interactions between DnaJ, DnaK and GrpE are required for fully efficient folding.</text>
</comment>
<evidence type="ECO:0000313" key="10">
    <source>
        <dbReference type="Proteomes" id="UP000232163"/>
    </source>
</evidence>
<dbReference type="InterPro" id="IPR000740">
    <property type="entry name" value="GrpE"/>
</dbReference>
<dbReference type="GO" id="GO:0051082">
    <property type="term" value="F:unfolded protein binding"/>
    <property type="evidence" value="ECO:0007669"/>
    <property type="project" value="TreeGrafter"/>
</dbReference>
<name>A0A2N9VTE3_9HYPH</name>
<sequence length="237" mass="26154">MAEDKKNHDTPDHDQRDLKNPRDRDALKRAADDFLKSRKAEEYAMAQDDEIEAQANNWAELDRLRAENGDLKDQLLRLAADMENLRKRTARDVHDARAYSVANFARDVLSVSDNLKRALEAIPADALANGDAGFKALAEGVEMTERSLMTAMERHGVKKIEPLGQKFDPNFHQAMFEIPNADVPHNTVLQVAQAGFVIGDRMLRPALVGVSKGGPKLAAGEGQPEPGPINPQAEKDA</sequence>
<evidence type="ECO:0000256" key="1">
    <source>
        <dbReference type="ARBA" id="ARBA00009054"/>
    </source>
</evidence>
<keyword evidence="10" id="KW-1185">Reference proteome</keyword>
<accession>A0A2N9VTE3</accession>
<dbReference type="GO" id="GO:0051087">
    <property type="term" value="F:protein-folding chaperone binding"/>
    <property type="evidence" value="ECO:0007669"/>
    <property type="project" value="InterPro"/>
</dbReference>
<evidence type="ECO:0000256" key="7">
    <source>
        <dbReference type="SAM" id="Coils"/>
    </source>
</evidence>
<dbReference type="PRINTS" id="PR00773">
    <property type="entry name" value="GRPEPROTEIN"/>
</dbReference>
<dbReference type="PANTHER" id="PTHR21237">
    <property type="entry name" value="GRPE PROTEIN"/>
    <property type="match status" value="1"/>
</dbReference>